<dbReference type="InterPro" id="IPR001789">
    <property type="entry name" value="Sig_transdc_resp-reg_receiver"/>
</dbReference>
<protein>
    <recommendedName>
        <fullName evidence="2">Response regulatory domain-containing protein</fullName>
    </recommendedName>
</protein>
<organism evidence="3 4">
    <name type="scientific">Chryseobacterium carnipullorum</name>
    <dbReference type="NCBI Taxonomy" id="1124835"/>
    <lineage>
        <taxon>Bacteria</taxon>
        <taxon>Pseudomonadati</taxon>
        <taxon>Bacteroidota</taxon>
        <taxon>Flavobacteriia</taxon>
        <taxon>Flavobacteriales</taxon>
        <taxon>Weeksellaceae</taxon>
        <taxon>Chryseobacterium group</taxon>
        <taxon>Chryseobacterium</taxon>
    </lineage>
</organism>
<feature type="domain" description="Response regulatory" evidence="2">
    <location>
        <begin position="3"/>
        <end position="50"/>
    </location>
</feature>
<evidence type="ECO:0000256" key="1">
    <source>
        <dbReference type="PROSITE-ProRule" id="PRU00169"/>
    </source>
</evidence>
<gene>
    <name evidence="3" type="ORF">NCTC13533_00345</name>
</gene>
<comment type="caution">
    <text evidence="1">Lacks conserved residue(s) required for the propagation of feature annotation.</text>
</comment>
<proteinExistence type="predicted"/>
<evidence type="ECO:0000259" key="2">
    <source>
        <dbReference type="PROSITE" id="PS50110"/>
    </source>
</evidence>
<name>A0A376DQF3_CHRCU</name>
<evidence type="ECO:0000313" key="4">
    <source>
        <dbReference type="Proteomes" id="UP000255224"/>
    </source>
</evidence>
<accession>A0A376DQF3</accession>
<sequence length="50" mass="5861">MIKILIVEDEIPARKKLRRFLDQVKETVSVEAEIDTVLEAVSFLKKNKIY</sequence>
<dbReference type="InterPro" id="IPR011006">
    <property type="entry name" value="CheY-like_superfamily"/>
</dbReference>
<dbReference type="AlphaFoldDB" id="A0A376DQF3"/>
<dbReference type="EMBL" id="UFVQ01000003">
    <property type="protein sequence ID" value="STC92396.1"/>
    <property type="molecule type" value="Genomic_DNA"/>
</dbReference>
<dbReference type="PROSITE" id="PS50110">
    <property type="entry name" value="RESPONSE_REGULATORY"/>
    <property type="match status" value="1"/>
</dbReference>
<dbReference type="SUPFAM" id="SSF52172">
    <property type="entry name" value="CheY-like"/>
    <property type="match status" value="1"/>
</dbReference>
<dbReference type="GO" id="GO:0000160">
    <property type="term" value="P:phosphorelay signal transduction system"/>
    <property type="evidence" value="ECO:0007669"/>
    <property type="project" value="InterPro"/>
</dbReference>
<reference evidence="3 4" key="1">
    <citation type="submission" date="2018-06" db="EMBL/GenBank/DDBJ databases">
        <authorList>
            <consortium name="Pathogen Informatics"/>
            <person name="Doyle S."/>
        </authorList>
    </citation>
    <scope>NUCLEOTIDE SEQUENCE [LARGE SCALE GENOMIC DNA]</scope>
    <source>
        <strain evidence="3 4">NCTC13533</strain>
    </source>
</reference>
<dbReference type="Proteomes" id="UP000255224">
    <property type="component" value="Unassembled WGS sequence"/>
</dbReference>
<dbReference type="RefSeq" id="WP_181876043.1">
    <property type="nucleotide sequence ID" value="NZ_UFVQ01000003.1"/>
</dbReference>
<evidence type="ECO:0000313" key="3">
    <source>
        <dbReference type="EMBL" id="STC92396.1"/>
    </source>
</evidence>